<dbReference type="GO" id="GO:0000976">
    <property type="term" value="F:transcription cis-regulatory region binding"/>
    <property type="evidence" value="ECO:0007669"/>
    <property type="project" value="TreeGrafter"/>
</dbReference>
<protein>
    <submittedName>
        <fullName evidence="6">TetR family transcriptional regulator</fullName>
    </submittedName>
</protein>
<dbReference type="Proteomes" id="UP000278962">
    <property type="component" value="Unassembled WGS sequence"/>
</dbReference>
<dbReference type="Gene3D" id="1.10.357.10">
    <property type="entry name" value="Tetracycline Repressor, domain 2"/>
    <property type="match status" value="1"/>
</dbReference>
<dbReference type="InterPro" id="IPR001647">
    <property type="entry name" value="HTH_TetR"/>
</dbReference>
<keyword evidence="3" id="KW-0804">Transcription</keyword>
<dbReference type="OrthoDB" id="9795011at2"/>
<dbReference type="Pfam" id="PF00440">
    <property type="entry name" value="TetR_N"/>
    <property type="match status" value="1"/>
</dbReference>
<dbReference type="AlphaFoldDB" id="A0A660LIA2"/>
<dbReference type="PROSITE" id="PS50977">
    <property type="entry name" value="HTH_TETR_2"/>
    <property type="match status" value="1"/>
</dbReference>
<dbReference type="InterPro" id="IPR049445">
    <property type="entry name" value="TetR_SbtR-like_C"/>
</dbReference>
<evidence type="ECO:0000256" key="2">
    <source>
        <dbReference type="ARBA" id="ARBA00023125"/>
    </source>
</evidence>
<proteinExistence type="predicted"/>
<accession>A0A660LIA2</accession>
<organism evidence="6 7">
    <name type="scientific">Solirubrobacter pauli</name>
    <dbReference type="NCBI Taxonomy" id="166793"/>
    <lineage>
        <taxon>Bacteria</taxon>
        <taxon>Bacillati</taxon>
        <taxon>Actinomycetota</taxon>
        <taxon>Thermoleophilia</taxon>
        <taxon>Solirubrobacterales</taxon>
        <taxon>Solirubrobacteraceae</taxon>
        <taxon>Solirubrobacter</taxon>
    </lineage>
</organism>
<dbReference type="EMBL" id="RBIL01000001">
    <property type="protein sequence ID" value="RKQ92814.1"/>
    <property type="molecule type" value="Genomic_DNA"/>
</dbReference>
<comment type="caution">
    <text evidence="6">The sequence shown here is derived from an EMBL/GenBank/DDBJ whole genome shotgun (WGS) entry which is preliminary data.</text>
</comment>
<evidence type="ECO:0000256" key="1">
    <source>
        <dbReference type="ARBA" id="ARBA00023015"/>
    </source>
</evidence>
<evidence type="ECO:0000256" key="3">
    <source>
        <dbReference type="ARBA" id="ARBA00023163"/>
    </source>
</evidence>
<evidence type="ECO:0000259" key="5">
    <source>
        <dbReference type="PROSITE" id="PS50977"/>
    </source>
</evidence>
<dbReference type="Pfam" id="PF21597">
    <property type="entry name" value="TetR_C_43"/>
    <property type="match status" value="1"/>
</dbReference>
<dbReference type="PANTHER" id="PTHR30055:SF234">
    <property type="entry name" value="HTH-TYPE TRANSCRIPTIONAL REGULATOR BETI"/>
    <property type="match status" value="1"/>
</dbReference>
<dbReference type="SUPFAM" id="SSF46689">
    <property type="entry name" value="Homeodomain-like"/>
    <property type="match status" value="1"/>
</dbReference>
<name>A0A660LIA2_9ACTN</name>
<dbReference type="RefSeq" id="WP_121250593.1">
    <property type="nucleotide sequence ID" value="NZ_RBIL01000001.1"/>
</dbReference>
<keyword evidence="2 4" id="KW-0238">DNA-binding</keyword>
<dbReference type="InterPro" id="IPR009057">
    <property type="entry name" value="Homeodomain-like_sf"/>
</dbReference>
<sequence>MDSDSNSGRRADARRNRERLIATARELFAEHGTGVALADVARAAGVGVGTAYRHFPTVQELVEATYRDEVDRLADAAETLLRERPPGEALAAWLHACIDLLETERGLSDALQAVVLTDHDVHADSRAVVMSGLARLLAAAQEAGAARTDVDATDVAALLGGVFLVSDRGRAHRLLDVLIDGVRRG</sequence>
<keyword evidence="1" id="KW-0805">Transcription regulation</keyword>
<evidence type="ECO:0000313" key="7">
    <source>
        <dbReference type="Proteomes" id="UP000278962"/>
    </source>
</evidence>
<reference evidence="6 7" key="1">
    <citation type="submission" date="2018-10" db="EMBL/GenBank/DDBJ databases">
        <title>Genomic Encyclopedia of Archaeal and Bacterial Type Strains, Phase II (KMG-II): from individual species to whole genera.</title>
        <authorList>
            <person name="Goeker M."/>
        </authorList>
    </citation>
    <scope>NUCLEOTIDE SEQUENCE [LARGE SCALE GENOMIC DNA]</scope>
    <source>
        <strain evidence="6 7">DSM 14954</strain>
    </source>
</reference>
<feature type="DNA-binding region" description="H-T-H motif" evidence="4">
    <location>
        <begin position="36"/>
        <end position="55"/>
    </location>
</feature>
<dbReference type="InterPro" id="IPR050109">
    <property type="entry name" value="HTH-type_TetR-like_transc_reg"/>
</dbReference>
<evidence type="ECO:0000256" key="4">
    <source>
        <dbReference type="PROSITE-ProRule" id="PRU00335"/>
    </source>
</evidence>
<keyword evidence="7" id="KW-1185">Reference proteome</keyword>
<evidence type="ECO:0000313" key="6">
    <source>
        <dbReference type="EMBL" id="RKQ92814.1"/>
    </source>
</evidence>
<dbReference type="PRINTS" id="PR00455">
    <property type="entry name" value="HTHTETR"/>
</dbReference>
<dbReference type="SUPFAM" id="SSF48498">
    <property type="entry name" value="Tetracyclin repressor-like, C-terminal domain"/>
    <property type="match status" value="1"/>
</dbReference>
<gene>
    <name evidence="6" type="ORF">C8N24_2669</name>
</gene>
<dbReference type="InterPro" id="IPR036271">
    <property type="entry name" value="Tet_transcr_reg_TetR-rel_C_sf"/>
</dbReference>
<dbReference type="GO" id="GO:0003700">
    <property type="term" value="F:DNA-binding transcription factor activity"/>
    <property type="evidence" value="ECO:0007669"/>
    <property type="project" value="TreeGrafter"/>
</dbReference>
<feature type="domain" description="HTH tetR-type" evidence="5">
    <location>
        <begin position="14"/>
        <end position="73"/>
    </location>
</feature>
<dbReference type="PANTHER" id="PTHR30055">
    <property type="entry name" value="HTH-TYPE TRANSCRIPTIONAL REGULATOR RUTR"/>
    <property type="match status" value="1"/>
</dbReference>